<proteinExistence type="predicted"/>
<gene>
    <name evidence="1" type="ORF">Q605_AUC00942G0006</name>
</gene>
<evidence type="ECO:0000313" key="1">
    <source>
        <dbReference type="EMBL" id="ETJ02764.1"/>
    </source>
</evidence>
<dbReference type="EMBL" id="AZLV01000942">
    <property type="protein sequence ID" value="ETJ02764.1"/>
    <property type="molecule type" value="Genomic_DNA"/>
</dbReference>
<evidence type="ECO:0000313" key="2">
    <source>
        <dbReference type="Proteomes" id="UP000018852"/>
    </source>
</evidence>
<name>W1VFF0_9ACTO</name>
<dbReference type="AlphaFoldDB" id="W1VFF0"/>
<organism evidence="1 2">
    <name type="scientific">Actinomyces urogenitalis DORA_12</name>
    <dbReference type="NCBI Taxonomy" id="1403939"/>
    <lineage>
        <taxon>Bacteria</taxon>
        <taxon>Bacillati</taxon>
        <taxon>Actinomycetota</taxon>
        <taxon>Actinomycetes</taxon>
        <taxon>Actinomycetales</taxon>
        <taxon>Actinomycetaceae</taxon>
        <taxon>Actinomyces</taxon>
    </lineage>
</organism>
<accession>W1VFF0</accession>
<protein>
    <submittedName>
        <fullName evidence="1">Uncharacterized protein</fullName>
    </submittedName>
</protein>
<comment type="caution">
    <text evidence="1">The sequence shown here is derived from an EMBL/GenBank/DDBJ whole genome shotgun (WGS) entry which is preliminary data.</text>
</comment>
<reference evidence="1 2" key="1">
    <citation type="submission" date="2013-12" db="EMBL/GenBank/DDBJ databases">
        <title>A Varibaculum cambriense genome reconstructed from a premature infant gut community with otherwise low bacterial novelty that shifts toward anaerobic metabolism during the third week of life.</title>
        <authorList>
            <person name="Brown C.T."/>
            <person name="Sharon I."/>
            <person name="Thomas B.C."/>
            <person name="Castelle C.J."/>
            <person name="Morowitz M.J."/>
            <person name="Banfield J.F."/>
        </authorList>
    </citation>
    <scope>NUCLEOTIDE SEQUENCE [LARGE SCALE GENOMIC DNA]</scope>
    <source>
        <strain evidence="2">DORA_12</strain>
    </source>
</reference>
<dbReference type="Proteomes" id="UP000018852">
    <property type="component" value="Unassembled WGS sequence"/>
</dbReference>
<sequence>PASTGQWLVPGEIVLRESTEGF</sequence>
<feature type="non-terminal residue" evidence="1">
    <location>
        <position position="1"/>
    </location>
</feature>